<evidence type="ECO:0000313" key="1">
    <source>
        <dbReference type="EMBL" id="CAF0859632.1"/>
    </source>
</evidence>
<dbReference type="EMBL" id="CAJNOM010000031">
    <property type="protein sequence ID" value="CAF0859632.1"/>
    <property type="molecule type" value="Genomic_DNA"/>
</dbReference>
<dbReference type="Proteomes" id="UP000663832">
    <property type="component" value="Unassembled WGS sequence"/>
</dbReference>
<reference evidence="1" key="1">
    <citation type="submission" date="2021-02" db="EMBL/GenBank/DDBJ databases">
        <authorList>
            <person name="Nowell W R."/>
        </authorList>
    </citation>
    <scope>NUCLEOTIDE SEQUENCE</scope>
</reference>
<gene>
    <name evidence="1" type="ORF">QVE165_LOCUS7295</name>
</gene>
<evidence type="ECO:0000313" key="2">
    <source>
        <dbReference type="Proteomes" id="UP000663832"/>
    </source>
</evidence>
<dbReference type="OrthoDB" id="10385961at2759"/>
<proteinExistence type="predicted"/>
<sequence>MWRSYQRQPYRPSNGVHRVQGIGNNAVRYPRPQLAQQQIRAHRPIVNPPPSMDQDSLFSSIIALFCLNRNRPGRQPLNSSNNAGGGGGFIGGVGGHSGGGHGAGGHGAGGHGGGGCGGGGGGGGGGGCGGGGGGCGGGGGGCGGGGGGGGCGGGGGA</sequence>
<keyword evidence="2" id="KW-1185">Reference proteome</keyword>
<protein>
    <submittedName>
        <fullName evidence="1">Uncharacterized protein</fullName>
    </submittedName>
</protein>
<accession>A0A813WWA8</accession>
<dbReference type="AlphaFoldDB" id="A0A813WWA8"/>
<organism evidence="1 2">
    <name type="scientific">Adineta steineri</name>
    <dbReference type="NCBI Taxonomy" id="433720"/>
    <lineage>
        <taxon>Eukaryota</taxon>
        <taxon>Metazoa</taxon>
        <taxon>Spiralia</taxon>
        <taxon>Gnathifera</taxon>
        <taxon>Rotifera</taxon>
        <taxon>Eurotatoria</taxon>
        <taxon>Bdelloidea</taxon>
        <taxon>Adinetida</taxon>
        <taxon>Adinetidae</taxon>
        <taxon>Adineta</taxon>
    </lineage>
</organism>
<name>A0A813WWA8_9BILA</name>
<comment type="caution">
    <text evidence="1">The sequence shown here is derived from an EMBL/GenBank/DDBJ whole genome shotgun (WGS) entry which is preliminary data.</text>
</comment>